<dbReference type="PANTHER" id="PTHR46268:SF6">
    <property type="entry name" value="UNIVERSAL STRESS PROTEIN UP12"/>
    <property type="match status" value="1"/>
</dbReference>
<reference evidence="3 4" key="1">
    <citation type="submission" date="2016-10" db="EMBL/GenBank/DDBJ databases">
        <authorList>
            <person name="de Groot N.N."/>
        </authorList>
    </citation>
    <scope>NUCLEOTIDE SEQUENCE [LARGE SCALE GENOMIC DNA]</scope>
    <source>
        <strain evidence="3 4">DSM 25294</strain>
    </source>
</reference>
<dbReference type="AlphaFoldDB" id="A0A1G8QRG7"/>
<dbReference type="InterPro" id="IPR006016">
    <property type="entry name" value="UspA"/>
</dbReference>
<dbReference type="Gene3D" id="3.40.50.620">
    <property type="entry name" value="HUPs"/>
    <property type="match status" value="1"/>
</dbReference>
<dbReference type="OrthoDB" id="5564966at2"/>
<dbReference type="SUPFAM" id="SSF52402">
    <property type="entry name" value="Adenine nucleotide alpha hydrolases-like"/>
    <property type="match status" value="1"/>
</dbReference>
<dbReference type="PRINTS" id="PR01438">
    <property type="entry name" value="UNVRSLSTRESS"/>
</dbReference>
<evidence type="ECO:0000313" key="4">
    <source>
        <dbReference type="Proteomes" id="UP000199382"/>
    </source>
</evidence>
<keyword evidence="4" id="KW-1185">Reference proteome</keyword>
<organism evidence="3 4">
    <name type="scientific">Aliiruegeria lutimaris</name>
    <dbReference type="NCBI Taxonomy" id="571298"/>
    <lineage>
        <taxon>Bacteria</taxon>
        <taxon>Pseudomonadati</taxon>
        <taxon>Pseudomonadota</taxon>
        <taxon>Alphaproteobacteria</taxon>
        <taxon>Rhodobacterales</taxon>
        <taxon>Roseobacteraceae</taxon>
        <taxon>Aliiruegeria</taxon>
    </lineage>
</organism>
<evidence type="ECO:0000313" key="3">
    <source>
        <dbReference type="EMBL" id="SDJ07314.1"/>
    </source>
</evidence>
<dbReference type="CDD" id="cd23659">
    <property type="entry name" value="USP_At3g01520-like"/>
    <property type="match status" value="1"/>
</dbReference>
<dbReference type="STRING" id="571298.SAMN04488026_101178"/>
<dbReference type="Proteomes" id="UP000199382">
    <property type="component" value="Unassembled WGS sequence"/>
</dbReference>
<name>A0A1G8QRG7_9RHOB</name>
<gene>
    <name evidence="3" type="ORF">SAMN04488026_101178</name>
</gene>
<dbReference type="Pfam" id="PF00582">
    <property type="entry name" value="Usp"/>
    <property type="match status" value="1"/>
</dbReference>
<sequence>MLETFAAGQIAGADALEPEEDLSGMATEDQLQHAWDIIALGELIVRQAKERAEAAGARNVKTRLLAGDYADEIINAAKTEKAAIVVVGSRGLGRLREALVGSVSQKVLHRANCTVVVAR</sequence>
<feature type="domain" description="UspA" evidence="2">
    <location>
        <begin position="36"/>
        <end position="119"/>
    </location>
</feature>
<protein>
    <submittedName>
        <fullName evidence="3">Universal stress protein family protein</fullName>
    </submittedName>
</protein>
<evidence type="ECO:0000259" key="2">
    <source>
        <dbReference type="Pfam" id="PF00582"/>
    </source>
</evidence>
<comment type="similarity">
    <text evidence="1">Belongs to the universal stress protein A family.</text>
</comment>
<accession>A0A1G8QRG7</accession>
<dbReference type="InterPro" id="IPR006015">
    <property type="entry name" value="Universal_stress_UspA"/>
</dbReference>
<proteinExistence type="inferred from homology"/>
<evidence type="ECO:0000256" key="1">
    <source>
        <dbReference type="ARBA" id="ARBA00008791"/>
    </source>
</evidence>
<dbReference type="EMBL" id="FNEK01000011">
    <property type="protein sequence ID" value="SDJ07314.1"/>
    <property type="molecule type" value="Genomic_DNA"/>
</dbReference>
<dbReference type="InterPro" id="IPR014729">
    <property type="entry name" value="Rossmann-like_a/b/a_fold"/>
</dbReference>
<dbReference type="PANTHER" id="PTHR46268">
    <property type="entry name" value="STRESS RESPONSE PROTEIN NHAX"/>
    <property type="match status" value="1"/>
</dbReference>